<evidence type="ECO:0000256" key="3">
    <source>
        <dbReference type="SAM" id="Coils"/>
    </source>
</evidence>
<dbReference type="Gene3D" id="2.40.420.20">
    <property type="match status" value="1"/>
</dbReference>
<dbReference type="Gene3D" id="1.10.287.470">
    <property type="entry name" value="Helix hairpin bin"/>
    <property type="match status" value="1"/>
</dbReference>
<dbReference type="Gene3D" id="2.40.50.100">
    <property type="match status" value="2"/>
</dbReference>
<gene>
    <name evidence="7" type="primary">macA_2</name>
    <name evidence="7" type="ORF">CLORY_41440</name>
</gene>
<feature type="region of interest" description="Disordered" evidence="4">
    <location>
        <begin position="434"/>
        <end position="486"/>
    </location>
</feature>
<dbReference type="SUPFAM" id="SSF111369">
    <property type="entry name" value="HlyD-like secretion proteins"/>
    <property type="match status" value="2"/>
</dbReference>
<keyword evidence="8" id="KW-1185">Reference proteome</keyword>
<proteinExistence type="predicted"/>
<evidence type="ECO:0000256" key="4">
    <source>
        <dbReference type="SAM" id="MobiDB-lite"/>
    </source>
</evidence>
<comment type="subcellular location">
    <subcellularLocation>
        <location evidence="1">Cell envelope</location>
    </subcellularLocation>
</comment>
<organism evidence="7 8">
    <name type="scientific">Clostridium oryzae</name>
    <dbReference type="NCBI Taxonomy" id="1450648"/>
    <lineage>
        <taxon>Bacteria</taxon>
        <taxon>Bacillati</taxon>
        <taxon>Bacillota</taxon>
        <taxon>Clostridia</taxon>
        <taxon>Eubacteriales</taxon>
        <taxon>Clostridiaceae</taxon>
        <taxon>Clostridium</taxon>
    </lineage>
</organism>
<dbReference type="RefSeq" id="WP_079428099.1">
    <property type="nucleotide sequence ID" value="NZ_MZGV01000087.1"/>
</dbReference>
<feature type="coiled-coil region" evidence="3">
    <location>
        <begin position="192"/>
        <end position="219"/>
    </location>
</feature>
<feature type="region of interest" description="Disordered" evidence="4">
    <location>
        <begin position="129"/>
        <end position="186"/>
    </location>
</feature>
<feature type="compositionally biased region" description="Gly residues" evidence="4">
    <location>
        <begin position="454"/>
        <end position="467"/>
    </location>
</feature>
<dbReference type="InterPro" id="IPR050465">
    <property type="entry name" value="UPF0194_transport"/>
</dbReference>
<reference evidence="7 8" key="1">
    <citation type="submission" date="2017-03" db="EMBL/GenBank/DDBJ databases">
        <title>Genome sequence of Clostridium oryzae DSM 28571.</title>
        <authorList>
            <person name="Poehlein A."/>
            <person name="Daniel R."/>
        </authorList>
    </citation>
    <scope>NUCLEOTIDE SEQUENCE [LARGE SCALE GENOMIC DNA]</scope>
    <source>
        <strain evidence="7 8">DSM 28571</strain>
    </source>
</reference>
<accession>A0A1V4ICW9</accession>
<feature type="compositionally biased region" description="Low complexity" evidence="4">
    <location>
        <begin position="133"/>
        <end position="186"/>
    </location>
</feature>
<protein>
    <submittedName>
        <fullName evidence="7">Macrolide export protein MacA</fullName>
    </submittedName>
</protein>
<evidence type="ECO:0000313" key="7">
    <source>
        <dbReference type="EMBL" id="OPJ57367.1"/>
    </source>
</evidence>
<dbReference type="Gene3D" id="2.40.30.170">
    <property type="match status" value="1"/>
</dbReference>
<dbReference type="Proteomes" id="UP000190080">
    <property type="component" value="Unassembled WGS sequence"/>
</dbReference>
<comment type="caution">
    <text evidence="7">The sequence shown here is derived from an EMBL/GenBank/DDBJ whole genome shotgun (WGS) entry which is preliminary data.</text>
</comment>
<feature type="region of interest" description="Disordered" evidence="4">
    <location>
        <begin position="355"/>
        <end position="398"/>
    </location>
</feature>
<feature type="compositionally biased region" description="Low complexity" evidence="4">
    <location>
        <begin position="468"/>
        <end position="486"/>
    </location>
</feature>
<dbReference type="EMBL" id="MZGV01000087">
    <property type="protein sequence ID" value="OPJ57367.1"/>
    <property type="molecule type" value="Genomic_DNA"/>
</dbReference>
<dbReference type="PANTHER" id="PTHR32347:SF14">
    <property type="entry name" value="EFFLUX SYSTEM COMPONENT YKNX-RELATED"/>
    <property type="match status" value="1"/>
</dbReference>
<keyword evidence="2 3" id="KW-0175">Coiled coil</keyword>
<feature type="domain" description="Multidrug resistance protein MdtA-like barrel-sandwich hybrid" evidence="5">
    <location>
        <begin position="67"/>
        <end position="246"/>
    </location>
</feature>
<evidence type="ECO:0000259" key="6">
    <source>
        <dbReference type="Pfam" id="PF25990"/>
    </source>
</evidence>
<dbReference type="InterPro" id="IPR058625">
    <property type="entry name" value="MdtA-like_BSH"/>
</dbReference>
<feature type="compositionally biased region" description="Low complexity" evidence="4">
    <location>
        <begin position="355"/>
        <end position="395"/>
    </location>
</feature>
<dbReference type="Pfam" id="PF25917">
    <property type="entry name" value="BSH_RND"/>
    <property type="match status" value="1"/>
</dbReference>
<name>A0A1V4ICW9_9CLOT</name>
<dbReference type="AlphaFoldDB" id="A0A1V4ICW9"/>
<evidence type="ECO:0000313" key="8">
    <source>
        <dbReference type="Proteomes" id="UP000190080"/>
    </source>
</evidence>
<evidence type="ECO:0000256" key="1">
    <source>
        <dbReference type="ARBA" id="ARBA00004196"/>
    </source>
</evidence>
<dbReference type="STRING" id="1450648.CLORY_41440"/>
<dbReference type="InterPro" id="IPR058636">
    <property type="entry name" value="Beta-barrel_YknX"/>
</dbReference>
<sequence length="486" mass="50624">MKKKTIKIIIACLIVAVAGTGIFFTVKHFTKAKTTTSATSYMTTSVRKMNLEQTVDGTGTAYSAKTRTVTSNNSGTIKSLSLKVGDKVSEGDVIAKVYDSSLETTLDQAEDNLKTQKLKLTQLQTELEEAKTAKSTSSTAATSSTTANNTTSSDQGNQASSSKGNQTSSTQSTSTQSSQSSASTISSINSEISQQKITITQAERTVDAAQDAIDSMTIKAPITGIVTAVSVSNGDSVQNAASLLTITNMNSIRVKTSVDELDINKVKKGQSAEITFDAIDGKTYKGTVKQIAQTGTTSNNVTTYEVVVSVNSPTKIKLDMNATVTIKVKSRSNVLVIPADALVEMGSKKFVRVANSSSTSGSTSTSTQSANSNSNNSKNTANSNNNSNSTNNKANPFTASSGRLVEIQTGLETENYIEVTSGLTEGQQLLVSLPKSSTSTQQQGFGGMRSMSGGMDGMGGAPSGAMGGFNKNSSKSNSSSNSSSSK</sequence>
<feature type="domain" description="YknX-like beta-barrel" evidence="6">
    <location>
        <begin position="253"/>
        <end position="326"/>
    </location>
</feature>
<dbReference type="Pfam" id="PF25990">
    <property type="entry name" value="Beta-barrel_YknX"/>
    <property type="match status" value="1"/>
</dbReference>
<dbReference type="OrthoDB" id="1725043at2"/>
<evidence type="ECO:0000259" key="5">
    <source>
        <dbReference type="Pfam" id="PF25917"/>
    </source>
</evidence>
<dbReference type="GO" id="GO:0030313">
    <property type="term" value="C:cell envelope"/>
    <property type="evidence" value="ECO:0007669"/>
    <property type="project" value="UniProtKB-SubCell"/>
</dbReference>
<evidence type="ECO:0000256" key="2">
    <source>
        <dbReference type="ARBA" id="ARBA00023054"/>
    </source>
</evidence>
<feature type="compositionally biased region" description="Polar residues" evidence="4">
    <location>
        <begin position="434"/>
        <end position="443"/>
    </location>
</feature>
<dbReference type="PANTHER" id="PTHR32347">
    <property type="entry name" value="EFFLUX SYSTEM COMPONENT YKNX-RELATED"/>
    <property type="match status" value="1"/>
</dbReference>